<dbReference type="Gene3D" id="2.60.40.3330">
    <property type="match status" value="1"/>
</dbReference>
<dbReference type="HOGENOM" id="CLU_1760499_0_0_1"/>
<protein>
    <submittedName>
        <fullName evidence="2">Uncharacterized protein</fullName>
    </submittedName>
</protein>
<dbReference type="CTD" id="9828327"/>
<dbReference type="KEGG" id="crq:GCK72_016093"/>
<dbReference type="Proteomes" id="UP000008281">
    <property type="component" value="Unassembled WGS sequence"/>
</dbReference>
<dbReference type="InParanoid" id="E3NMY9"/>
<proteinExistence type="predicted"/>
<dbReference type="FunCoup" id="E3NMY9">
    <property type="interactions" value="1151"/>
</dbReference>
<dbReference type="InterPro" id="IPR038479">
    <property type="entry name" value="Transthyretin-like_sf"/>
</dbReference>
<organism evidence="3">
    <name type="scientific">Caenorhabditis remanei</name>
    <name type="common">Caenorhabditis vulgaris</name>
    <dbReference type="NCBI Taxonomy" id="31234"/>
    <lineage>
        <taxon>Eukaryota</taxon>
        <taxon>Metazoa</taxon>
        <taxon>Ecdysozoa</taxon>
        <taxon>Nematoda</taxon>
        <taxon>Chromadorea</taxon>
        <taxon>Rhabditida</taxon>
        <taxon>Rhabditina</taxon>
        <taxon>Rhabditomorpha</taxon>
        <taxon>Rhabditoidea</taxon>
        <taxon>Rhabditidae</taxon>
        <taxon>Peloderinae</taxon>
        <taxon>Caenorhabditis</taxon>
    </lineage>
</organism>
<dbReference type="GeneID" id="9828327"/>
<keyword evidence="1" id="KW-0732">Signal</keyword>
<name>E3NMY9_CAERE</name>
<dbReference type="OrthoDB" id="5789176at2759"/>
<feature type="signal peptide" evidence="1">
    <location>
        <begin position="1"/>
        <end position="20"/>
    </location>
</feature>
<evidence type="ECO:0000256" key="1">
    <source>
        <dbReference type="SAM" id="SignalP"/>
    </source>
</evidence>
<sequence>MHLLTFLLTSCLLLISHSIAVSDVTTKFHFSGTISCNRTDRGAHYVSWIELWESDSIVDTKWTRFADDRLEQNYTLDWSKNPVKFALDAVAHGDGFEMISQEYELYYRIKHNCNKDRESEIKKINVFGTFVTANRAYRHIGERLDVTS</sequence>
<evidence type="ECO:0000313" key="2">
    <source>
        <dbReference type="EMBL" id="EFP09775.1"/>
    </source>
</evidence>
<dbReference type="EMBL" id="DS269129">
    <property type="protein sequence ID" value="EFP09775.1"/>
    <property type="molecule type" value="Genomic_DNA"/>
</dbReference>
<reference evidence="2" key="1">
    <citation type="submission" date="2007-07" db="EMBL/GenBank/DDBJ databases">
        <title>PCAP assembly of the Caenorhabditis remanei genome.</title>
        <authorList>
            <consortium name="The Caenorhabditis remanei Sequencing Consortium"/>
            <person name="Wilson R.K."/>
        </authorList>
    </citation>
    <scope>NUCLEOTIDE SEQUENCE [LARGE SCALE GENOMIC DNA]</scope>
    <source>
        <strain evidence="2">PB4641</strain>
    </source>
</reference>
<evidence type="ECO:0000313" key="3">
    <source>
        <dbReference type="Proteomes" id="UP000008281"/>
    </source>
</evidence>
<dbReference type="PANTHER" id="PTHR21479:SF22">
    <property type="entry name" value="PROTEIN CBG07241"/>
    <property type="match status" value="1"/>
</dbReference>
<dbReference type="PANTHER" id="PTHR21479">
    <property type="match status" value="1"/>
</dbReference>
<dbReference type="RefSeq" id="XP_003090233.2">
    <property type="nucleotide sequence ID" value="XM_003090185.2"/>
</dbReference>
<feature type="chain" id="PRO_5003177769" evidence="1">
    <location>
        <begin position="21"/>
        <end position="148"/>
    </location>
</feature>
<dbReference type="AlphaFoldDB" id="E3NMY9"/>
<keyword evidence="3" id="KW-1185">Reference proteome</keyword>
<gene>
    <name evidence="2" type="ORF">CRE_12450</name>
</gene>
<accession>E3NMY9</accession>